<sequence>MTTRTTETIVDYLSPVSVANRGLDLASALYAAEPDRAAEIVKSTIEWYADTTLHARGNPRAAIVKLAAEREDDLLLDGYEGATDLGAGWSTLWLPEDAEDSWYCHIHSARGLVKEIAAI</sequence>
<protein>
    <submittedName>
        <fullName evidence="1">Uncharacterized protein</fullName>
    </submittedName>
</protein>
<evidence type="ECO:0000313" key="2">
    <source>
        <dbReference type="Proteomes" id="UP001174909"/>
    </source>
</evidence>
<comment type="caution">
    <text evidence="1">The sequence shown here is derived from an EMBL/GenBank/DDBJ whole genome shotgun (WGS) entry which is preliminary data.</text>
</comment>
<proteinExistence type="predicted"/>
<dbReference type="Proteomes" id="UP001174909">
    <property type="component" value="Unassembled WGS sequence"/>
</dbReference>
<evidence type="ECO:0000313" key="1">
    <source>
        <dbReference type="EMBL" id="CAI8052535.1"/>
    </source>
</evidence>
<dbReference type="EMBL" id="CASHTH010004021">
    <property type="protein sequence ID" value="CAI8052535.1"/>
    <property type="molecule type" value="Genomic_DNA"/>
</dbReference>
<dbReference type="AlphaFoldDB" id="A0AA35TQE6"/>
<gene>
    <name evidence="1" type="ORF">GBAR_LOCUS28715</name>
</gene>
<accession>A0AA35TQE6</accession>
<name>A0AA35TQE6_GEOBA</name>
<organism evidence="1 2">
    <name type="scientific">Geodia barretti</name>
    <name type="common">Barrett's horny sponge</name>
    <dbReference type="NCBI Taxonomy" id="519541"/>
    <lineage>
        <taxon>Eukaryota</taxon>
        <taxon>Metazoa</taxon>
        <taxon>Porifera</taxon>
        <taxon>Demospongiae</taxon>
        <taxon>Heteroscleromorpha</taxon>
        <taxon>Tetractinellida</taxon>
        <taxon>Astrophorina</taxon>
        <taxon>Geodiidae</taxon>
        <taxon>Geodia</taxon>
    </lineage>
</organism>
<keyword evidence="2" id="KW-1185">Reference proteome</keyword>
<reference evidence="1" key="1">
    <citation type="submission" date="2023-03" db="EMBL/GenBank/DDBJ databases">
        <authorList>
            <person name="Steffen K."/>
            <person name="Cardenas P."/>
        </authorList>
    </citation>
    <scope>NUCLEOTIDE SEQUENCE</scope>
</reference>